<comment type="caution">
    <text evidence="10">The sequence shown here is derived from an EMBL/GenBank/DDBJ whole genome shotgun (WGS) entry which is preliminary data.</text>
</comment>
<proteinExistence type="predicted"/>
<dbReference type="InterPro" id="IPR050297">
    <property type="entry name" value="LipidA_mod_glycosyltrf_83"/>
</dbReference>
<reference evidence="10" key="1">
    <citation type="submission" date="2021-04" db="EMBL/GenBank/DDBJ databases">
        <authorList>
            <person name="Rodrigo-Torres L."/>
            <person name="Arahal R. D."/>
            <person name="Lucena T."/>
        </authorList>
    </citation>
    <scope>NUCLEOTIDE SEQUENCE</scope>
    <source>
        <strain evidence="10">CECT 9275</strain>
    </source>
</reference>
<gene>
    <name evidence="10" type="ORF">DYBT9275_05890</name>
</gene>
<dbReference type="InterPro" id="IPR038731">
    <property type="entry name" value="RgtA/B/C-like"/>
</dbReference>
<feature type="transmembrane region" description="Helical" evidence="8">
    <location>
        <begin position="108"/>
        <end position="128"/>
    </location>
</feature>
<keyword evidence="6 8" id="KW-1133">Transmembrane helix</keyword>
<sequence length="493" mass="56692">MGIGRERYLGRKKEYIKNWGWLLTICFIAMTFIPRSFDNVLFMDGLAYAAIARNMAIGQGTIWEPHFADSFWLPYNYCSFFCEHPPLMFFLESLLFRMLGDTTAVENIYDTIILLVSIWLIVCVWRKLFEQNSQIREQAWWPILLWYGLRMVWWSMPNNLLDTTMAVFCLGACYFQLLAITSGKFRVFYWVASGVLIVFACLTKGPVGIYPLAFPAIYSFIYGRSFYKIALKGTVTAFAVLLSLMFLLMQYSPASYFLTNYFQGQVMAALLKKREKVADDWTAHFHLLKLLLFNIIPHLVMLTALFAANFYLRGKPYISSQSKKVCFLTFLLTASVILPMLISVKQGDHYLLPALPFVGLFFAACSIELLLPVVLNFYAGTRILFVILSAISLSMMTYKLVYPEPDSMFDLSRRLSAYVPTDSKVYLPNKISNCPEIQTSFQRYSRLSVAYDPKSTRYLFFDDIHDNVLDSVKRTGVYQIVDLGLNATLAIHK</sequence>
<dbReference type="Proteomes" id="UP000680038">
    <property type="component" value="Unassembled WGS sequence"/>
</dbReference>
<feature type="transmembrane region" description="Helical" evidence="8">
    <location>
        <begin position="229"/>
        <end position="247"/>
    </location>
</feature>
<dbReference type="PANTHER" id="PTHR33908:SF11">
    <property type="entry name" value="MEMBRANE PROTEIN"/>
    <property type="match status" value="1"/>
</dbReference>
<name>A0A916JHW2_9BACT</name>
<keyword evidence="4" id="KW-0808">Transferase</keyword>
<feature type="domain" description="Glycosyltransferase RgtA/B/C/D-like" evidence="9">
    <location>
        <begin position="84"/>
        <end position="241"/>
    </location>
</feature>
<accession>A0A916JHW2</accession>
<keyword evidence="7 8" id="KW-0472">Membrane</keyword>
<organism evidence="10 11">
    <name type="scientific">Dyadobacter helix</name>
    <dbReference type="NCBI Taxonomy" id="2822344"/>
    <lineage>
        <taxon>Bacteria</taxon>
        <taxon>Pseudomonadati</taxon>
        <taxon>Bacteroidota</taxon>
        <taxon>Cytophagia</taxon>
        <taxon>Cytophagales</taxon>
        <taxon>Spirosomataceae</taxon>
        <taxon>Dyadobacter</taxon>
    </lineage>
</organism>
<protein>
    <recommendedName>
        <fullName evidence="9">Glycosyltransferase RgtA/B/C/D-like domain-containing protein</fullName>
    </recommendedName>
</protein>
<evidence type="ECO:0000256" key="2">
    <source>
        <dbReference type="ARBA" id="ARBA00022475"/>
    </source>
</evidence>
<evidence type="ECO:0000256" key="6">
    <source>
        <dbReference type="ARBA" id="ARBA00022989"/>
    </source>
</evidence>
<feature type="transmembrane region" description="Helical" evidence="8">
    <location>
        <begin position="383"/>
        <end position="402"/>
    </location>
</feature>
<keyword evidence="2" id="KW-1003">Cell membrane</keyword>
<dbReference type="RefSeq" id="WP_215242207.1">
    <property type="nucleotide sequence ID" value="NZ_CAJRAF010000004.1"/>
</dbReference>
<feature type="transmembrane region" description="Helical" evidence="8">
    <location>
        <begin position="20"/>
        <end position="37"/>
    </location>
</feature>
<dbReference type="EMBL" id="CAJRAF010000004">
    <property type="protein sequence ID" value="CAG5017999.1"/>
    <property type="molecule type" value="Genomic_DNA"/>
</dbReference>
<feature type="transmembrane region" description="Helical" evidence="8">
    <location>
        <begin position="324"/>
        <end position="344"/>
    </location>
</feature>
<feature type="transmembrane region" description="Helical" evidence="8">
    <location>
        <begin position="187"/>
        <end position="209"/>
    </location>
</feature>
<evidence type="ECO:0000256" key="3">
    <source>
        <dbReference type="ARBA" id="ARBA00022676"/>
    </source>
</evidence>
<feature type="transmembrane region" description="Helical" evidence="8">
    <location>
        <begin position="291"/>
        <end position="312"/>
    </location>
</feature>
<keyword evidence="5 8" id="KW-0812">Transmembrane</keyword>
<dbReference type="AlphaFoldDB" id="A0A916JHW2"/>
<evidence type="ECO:0000259" key="9">
    <source>
        <dbReference type="Pfam" id="PF13231"/>
    </source>
</evidence>
<dbReference type="GO" id="GO:0009103">
    <property type="term" value="P:lipopolysaccharide biosynthetic process"/>
    <property type="evidence" value="ECO:0007669"/>
    <property type="project" value="UniProtKB-ARBA"/>
</dbReference>
<comment type="subcellular location">
    <subcellularLocation>
        <location evidence="1">Cell membrane</location>
        <topology evidence="1">Multi-pass membrane protein</topology>
    </subcellularLocation>
</comment>
<evidence type="ECO:0000256" key="5">
    <source>
        <dbReference type="ARBA" id="ARBA00022692"/>
    </source>
</evidence>
<keyword evidence="11" id="KW-1185">Reference proteome</keyword>
<dbReference type="Pfam" id="PF13231">
    <property type="entry name" value="PMT_2"/>
    <property type="match status" value="1"/>
</dbReference>
<evidence type="ECO:0000256" key="1">
    <source>
        <dbReference type="ARBA" id="ARBA00004651"/>
    </source>
</evidence>
<dbReference type="PANTHER" id="PTHR33908">
    <property type="entry name" value="MANNOSYLTRANSFERASE YKCB-RELATED"/>
    <property type="match status" value="1"/>
</dbReference>
<feature type="transmembrane region" description="Helical" evidence="8">
    <location>
        <begin position="350"/>
        <end position="371"/>
    </location>
</feature>
<evidence type="ECO:0000313" key="10">
    <source>
        <dbReference type="EMBL" id="CAG5017999.1"/>
    </source>
</evidence>
<evidence type="ECO:0000256" key="8">
    <source>
        <dbReference type="SAM" id="Phobius"/>
    </source>
</evidence>
<keyword evidence="3" id="KW-0328">Glycosyltransferase</keyword>
<dbReference type="GO" id="GO:0016763">
    <property type="term" value="F:pentosyltransferase activity"/>
    <property type="evidence" value="ECO:0007669"/>
    <property type="project" value="TreeGrafter"/>
</dbReference>
<evidence type="ECO:0000256" key="4">
    <source>
        <dbReference type="ARBA" id="ARBA00022679"/>
    </source>
</evidence>
<evidence type="ECO:0000256" key="7">
    <source>
        <dbReference type="ARBA" id="ARBA00023136"/>
    </source>
</evidence>
<feature type="transmembrane region" description="Helical" evidence="8">
    <location>
        <begin position="163"/>
        <end position="180"/>
    </location>
</feature>
<evidence type="ECO:0000313" key="11">
    <source>
        <dbReference type="Proteomes" id="UP000680038"/>
    </source>
</evidence>
<dbReference type="GO" id="GO:0005886">
    <property type="term" value="C:plasma membrane"/>
    <property type="evidence" value="ECO:0007669"/>
    <property type="project" value="UniProtKB-SubCell"/>
</dbReference>